<reference evidence="7" key="2">
    <citation type="submission" date="2023-03" db="EMBL/GenBank/DDBJ databases">
        <authorList>
            <person name="Inwood S.N."/>
            <person name="Skelly J.G."/>
            <person name="Guhlin J."/>
            <person name="Harrop T.W.R."/>
            <person name="Goldson S.G."/>
            <person name="Dearden P.K."/>
        </authorList>
    </citation>
    <scope>NUCLEOTIDE SEQUENCE</scope>
    <source>
        <strain evidence="7">Lincoln</strain>
        <tissue evidence="7">Whole body</tissue>
    </source>
</reference>
<feature type="signal peptide" evidence="6">
    <location>
        <begin position="1"/>
        <end position="19"/>
    </location>
</feature>
<sequence length="482" mass="55523">MFKPSVWLLFLSHIVSIYGFGFRGFHYENPRELEINNTSRHIITEKWILQPLNHFDIRDNRLWSMRYYENDEFYNGTGPILIMLGGEWAITRGFLRSGLMFDIGKTHGAMMYYTEHRYYGKSRPVSDTEPENLQFLNVDQALADIAYFIEKKKFELDKFNESVIVFGGSYSGNMAAWSRLKYPHLIQGALASSAPVHAKADFFEYYEVVSDSLRKYNEQCMKDVKSAIDTVELLLSHNDGAKVLQKSFNLCDTPNITSTSDIGWIMNSIAEIFASTVQYNSIESNGKSSIANLCHKMMNSNIGNPFQRLSIIIKNFKCIDWNYKNFVTEYSNTSWNLKQITMRLWIYQTCTEYGYYQTSSNINSTFGTLFPLEFFIQMCTDLYGNYYSALLLDASVKRTNVMYGGPLPDLNRVIFTNGNVDPWHALSIIEDTNGQTPVILINGSSHTADLYTDLPTDIEELTKARQRIRLIINEWITLGKKI</sequence>
<comment type="similarity">
    <text evidence="1">Belongs to the peptidase S28 family.</text>
</comment>
<keyword evidence="5" id="KW-0325">Glycoprotein</keyword>
<organism evidence="7 8">
    <name type="scientific">Microctonus hyperodae</name>
    <name type="common">Parasitoid wasp</name>
    <dbReference type="NCBI Taxonomy" id="165561"/>
    <lineage>
        <taxon>Eukaryota</taxon>
        <taxon>Metazoa</taxon>
        <taxon>Ecdysozoa</taxon>
        <taxon>Arthropoda</taxon>
        <taxon>Hexapoda</taxon>
        <taxon>Insecta</taxon>
        <taxon>Pterygota</taxon>
        <taxon>Neoptera</taxon>
        <taxon>Endopterygota</taxon>
        <taxon>Hymenoptera</taxon>
        <taxon>Apocrita</taxon>
        <taxon>Ichneumonoidea</taxon>
        <taxon>Braconidae</taxon>
        <taxon>Euphorinae</taxon>
        <taxon>Microctonus</taxon>
    </lineage>
</organism>
<protein>
    <recommendedName>
        <fullName evidence="9">Serine protease K12H4.7</fullName>
    </recommendedName>
</protein>
<dbReference type="Gene3D" id="3.40.50.1820">
    <property type="entry name" value="alpha/beta hydrolase"/>
    <property type="match status" value="1"/>
</dbReference>
<feature type="chain" id="PRO_5041263582" description="Serine protease K12H4.7" evidence="6">
    <location>
        <begin position="20"/>
        <end position="482"/>
    </location>
</feature>
<dbReference type="Gene3D" id="1.20.120.980">
    <property type="entry name" value="Serine carboxypeptidase S28, SKS domain"/>
    <property type="match status" value="1"/>
</dbReference>
<keyword evidence="3 6" id="KW-0732">Signal</keyword>
<reference evidence="7" key="1">
    <citation type="journal article" date="2023" name="bioRxiv">
        <title>Scaffold-level genome assemblies of two parasitoid biocontrol wasps reveal the parthenogenesis mechanism and an associated novel virus.</title>
        <authorList>
            <person name="Inwood S."/>
            <person name="Skelly J."/>
            <person name="Guhlin J."/>
            <person name="Harrop T."/>
            <person name="Goldson S."/>
            <person name="Dearden P."/>
        </authorList>
    </citation>
    <scope>NUCLEOTIDE SEQUENCE</scope>
    <source>
        <strain evidence="7">Lincoln</strain>
        <tissue evidence="7">Whole body</tissue>
    </source>
</reference>
<evidence type="ECO:0000256" key="5">
    <source>
        <dbReference type="ARBA" id="ARBA00023180"/>
    </source>
</evidence>
<keyword evidence="8" id="KW-1185">Reference proteome</keyword>
<comment type="caution">
    <text evidence="7">The sequence shown here is derived from an EMBL/GenBank/DDBJ whole genome shotgun (WGS) entry which is preliminary data.</text>
</comment>
<dbReference type="InterPro" id="IPR008758">
    <property type="entry name" value="Peptidase_S28"/>
</dbReference>
<dbReference type="EMBL" id="JAQQBR010000002">
    <property type="protein sequence ID" value="KAK0180859.1"/>
    <property type="molecule type" value="Genomic_DNA"/>
</dbReference>
<evidence type="ECO:0000313" key="8">
    <source>
        <dbReference type="Proteomes" id="UP001168972"/>
    </source>
</evidence>
<dbReference type="InterPro" id="IPR029058">
    <property type="entry name" value="AB_hydrolase_fold"/>
</dbReference>
<evidence type="ECO:0000256" key="3">
    <source>
        <dbReference type="ARBA" id="ARBA00022729"/>
    </source>
</evidence>
<proteinExistence type="inferred from homology"/>
<dbReference type="InterPro" id="IPR042269">
    <property type="entry name" value="Ser_carbopepase_S28_SKS"/>
</dbReference>
<evidence type="ECO:0000256" key="1">
    <source>
        <dbReference type="ARBA" id="ARBA00011079"/>
    </source>
</evidence>
<dbReference type="GO" id="GO:0006508">
    <property type="term" value="P:proteolysis"/>
    <property type="evidence" value="ECO:0007669"/>
    <property type="project" value="UniProtKB-KW"/>
</dbReference>
<keyword evidence="2" id="KW-0645">Protease</keyword>
<name>A0AA39G549_MICHY</name>
<dbReference type="AlphaFoldDB" id="A0AA39G549"/>
<keyword evidence="4" id="KW-0378">Hydrolase</keyword>
<dbReference type="GO" id="GO:0070008">
    <property type="term" value="F:serine-type exopeptidase activity"/>
    <property type="evidence" value="ECO:0007669"/>
    <property type="project" value="InterPro"/>
</dbReference>
<dbReference type="Pfam" id="PF05577">
    <property type="entry name" value="Peptidase_S28"/>
    <property type="match status" value="1"/>
</dbReference>
<dbReference type="Proteomes" id="UP001168972">
    <property type="component" value="Unassembled WGS sequence"/>
</dbReference>
<evidence type="ECO:0000256" key="6">
    <source>
        <dbReference type="SAM" id="SignalP"/>
    </source>
</evidence>
<accession>A0AA39G549</accession>
<dbReference type="GO" id="GO:0008239">
    <property type="term" value="F:dipeptidyl-peptidase activity"/>
    <property type="evidence" value="ECO:0007669"/>
    <property type="project" value="TreeGrafter"/>
</dbReference>
<evidence type="ECO:0000256" key="4">
    <source>
        <dbReference type="ARBA" id="ARBA00022801"/>
    </source>
</evidence>
<dbReference type="PANTHER" id="PTHR11010">
    <property type="entry name" value="PROTEASE S28 PRO-X CARBOXYPEPTIDASE-RELATED"/>
    <property type="match status" value="1"/>
</dbReference>
<dbReference type="SUPFAM" id="SSF53474">
    <property type="entry name" value="alpha/beta-Hydrolases"/>
    <property type="match status" value="1"/>
</dbReference>
<evidence type="ECO:0000256" key="2">
    <source>
        <dbReference type="ARBA" id="ARBA00022670"/>
    </source>
</evidence>
<gene>
    <name evidence="7" type="ORF">PV327_003196</name>
</gene>
<evidence type="ECO:0008006" key="9">
    <source>
        <dbReference type="Google" id="ProtNLM"/>
    </source>
</evidence>
<evidence type="ECO:0000313" key="7">
    <source>
        <dbReference type="EMBL" id="KAK0180859.1"/>
    </source>
</evidence>
<dbReference type="PANTHER" id="PTHR11010:SF5">
    <property type="entry name" value="RE36938P-RELATED"/>
    <property type="match status" value="1"/>
</dbReference>